<gene>
    <name evidence="3" type="ORF">H5V44_17125</name>
</gene>
<evidence type="ECO:0000256" key="1">
    <source>
        <dbReference type="SAM" id="MobiDB-lite"/>
    </source>
</evidence>
<dbReference type="RefSeq" id="WP_185194356.1">
    <property type="nucleotide sequence ID" value="NZ_JACKXD010000010.1"/>
</dbReference>
<dbReference type="Proteomes" id="UP000546257">
    <property type="component" value="Unassembled WGS sequence"/>
</dbReference>
<evidence type="ECO:0000313" key="3">
    <source>
        <dbReference type="EMBL" id="MBB6647982.1"/>
    </source>
</evidence>
<dbReference type="Pfam" id="PF26404">
    <property type="entry name" value="DUF8102"/>
    <property type="match status" value="1"/>
</dbReference>
<reference evidence="3 4" key="1">
    <citation type="submission" date="2020-08" db="EMBL/GenBank/DDBJ databases">
        <authorList>
            <person name="Seo M.-J."/>
        </authorList>
    </citation>
    <scope>NUCLEOTIDE SEQUENCE [LARGE SCALE GENOMIC DNA]</scope>
    <source>
        <strain evidence="3 4">MBLA0160</strain>
    </source>
</reference>
<evidence type="ECO:0000313" key="4">
    <source>
        <dbReference type="Proteomes" id="UP000546257"/>
    </source>
</evidence>
<evidence type="ECO:0000259" key="2">
    <source>
        <dbReference type="Pfam" id="PF26404"/>
    </source>
</evidence>
<proteinExistence type="predicted"/>
<feature type="region of interest" description="Disordered" evidence="1">
    <location>
        <begin position="1"/>
        <end position="30"/>
    </location>
</feature>
<accession>A0A7J9SN00</accession>
<sequence length="174" mass="20094">MTSREARCDRVGSADPGTVPEDSCPPEIREQHLDRERGILTRKDRELLMDEPEDTNTNAQAVRNRRYQIRKRVKNSIKDFDILSRCWEKRDRELVFESLVNNKRGYLKEVGIFLYLGFQDLGAGKKRFLKEVIEEAEHRRGNAVDVTVSAEFGERLSYHIDVDENASTPPADAD</sequence>
<name>A0A7J9SN00_9EURY</name>
<dbReference type="AlphaFoldDB" id="A0A7J9SN00"/>
<dbReference type="EMBL" id="JACKXD010000010">
    <property type="protein sequence ID" value="MBB6647982.1"/>
    <property type="molecule type" value="Genomic_DNA"/>
</dbReference>
<protein>
    <recommendedName>
        <fullName evidence="2">Domain of unknown function domain-containing protein</fullName>
    </recommendedName>
</protein>
<keyword evidence="4" id="KW-1185">Reference proteome</keyword>
<feature type="compositionally biased region" description="Basic and acidic residues" evidence="1">
    <location>
        <begin position="1"/>
        <end position="12"/>
    </location>
</feature>
<dbReference type="InterPro" id="IPR058415">
    <property type="entry name" value="DUF8102"/>
</dbReference>
<organism evidence="3 4">
    <name type="scientific">Halobellus ruber</name>
    <dbReference type="NCBI Taxonomy" id="2761102"/>
    <lineage>
        <taxon>Archaea</taxon>
        <taxon>Methanobacteriati</taxon>
        <taxon>Methanobacteriota</taxon>
        <taxon>Stenosarchaea group</taxon>
        <taxon>Halobacteria</taxon>
        <taxon>Halobacteriales</taxon>
        <taxon>Haloferacaceae</taxon>
        <taxon>Halobellus</taxon>
    </lineage>
</organism>
<feature type="domain" description="Domain of unknown function" evidence="2">
    <location>
        <begin position="39"/>
        <end position="152"/>
    </location>
</feature>
<comment type="caution">
    <text evidence="3">The sequence shown here is derived from an EMBL/GenBank/DDBJ whole genome shotgun (WGS) entry which is preliminary data.</text>
</comment>